<organism evidence="3 4">
    <name type="scientific">Suillus luteus UH-Slu-Lm8-n1</name>
    <dbReference type="NCBI Taxonomy" id="930992"/>
    <lineage>
        <taxon>Eukaryota</taxon>
        <taxon>Fungi</taxon>
        <taxon>Dikarya</taxon>
        <taxon>Basidiomycota</taxon>
        <taxon>Agaricomycotina</taxon>
        <taxon>Agaricomycetes</taxon>
        <taxon>Agaricomycetidae</taxon>
        <taxon>Boletales</taxon>
        <taxon>Suillineae</taxon>
        <taxon>Suillaceae</taxon>
        <taxon>Suillus</taxon>
    </lineage>
</organism>
<dbReference type="STRING" id="930992.A0A0D0BF22"/>
<evidence type="ECO:0000256" key="1">
    <source>
        <dbReference type="SAM" id="SignalP"/>
    </source>
</evidence>
<evidence type="ECO:0000259" key="2">
    <source>
        <dbReference type="Pfam" id="PF21671"/>
    </source>
</evidence>
<dbReference type="AlphaFoldDB" id="A0A0D0BF22"/>
<gene>
    <name evidence="3" type="ORF">CY34DRAFT_798165</name>
</gene>
<accession>A0A0D0BF22</accession>
<dbReference type="PANTHER" id="PTHR35192">
    <property type="entry name" value="PROTEIN, PUTATIVE-RELATED"/>
    <property type="match status" value="1"/>
</dbReference>
<sequence>MKNSLLIIFLFSFAVAVASPLNFKARNPIPSKRYALPILPRQPGPSIVPTKRSLVQRAPAPGPSAVYAAREASQLQRLAARQASPSKRLSARELAVSPHYARVAAPAPSKRVPEGSAAPQKRSLDEQHVIGGAAESRGFCLDGLAACPVLSTPGQFPRTFAEWEAVGFECVDFTADLRSCGGCSSLDPIEHDCTTIPHVEGVACVVGECQISSCQPGYSLESGGNACSPTE</sequence>
<proteinExistence type="predicted"/>
<dbReference type="InterPro" id="IPR038955">
    <property type="entry name" value="PriA/CPL1_fungi"/>
</dbReference>
<feature type="chain" id="PRO_5002219450" evidence="1">
    <location>
        <begin position="19"/>
        <end position="231"/>
    </location>
</feature>
<dbReference type="InterPro" id="IPR048661">
    <property type="entry name" value="CPL1-like"/>
</dbReference>
<dbReference type="OrthoDB" id="439917at2759"/>
<dbReference type="PANTHER" id="PTHR35192:SF2">
    <property type="entry name" value="APPLE DOMAIN-CONTAINING PROTEIN"/>
    <property type="match status" value="1"/>
</dbReference>
<dbReference type="Proteomes" id="UP000054485">
    <property type="component" value="Unassembled WGS sequence"/>
</dbReference>
<feature type="domain" description="Protein CPL1-like" evidence="2">
    <location>
        <begin position="168"/>
        <end position="227"/>
    </location>
</feature>
<protein>
    <submittedName>
        <fullName evidence="3">Unplaced genomic scaffold CY34scaffold_7, whole genome shotgun sequence</fullName>
    </submittedName>
</protein>
<reference evidence="3 4" key="1">
    <citation type="submission" date="2014-04" db="EMBL/GenBank/DDBJ databases">
        <authorList>
            <consortium name="DOE Joint Genome Institute"/>
            <person name="Kuo A."/>
            <person name="Ruytinx J."/>
            <person name="Rineau F."/>
            <person name="Colpaert J."/>
            <person name="Kohler A."/>
            <person name="Nagy L.G."/>
            <person name="Floudas D."/>
            <person name="Copeland A."/>
            <person name="Barry K.W."/>
            <person name="Cichocki N."/>
            <person name="Veneault-Fourrey C."/>
            <person name="LaButti K."/>
            <person name="Lindquist E.A."/>
            <person name="Lipzen A."/>
            <person name="Lundell T."/>
            <person name="Morin E."/>
            <person name="Murat C."/>
            <person name="Sun H."/>
            <person name="Tunlid A."/>
            <person name="Henrissat B."/>
            <person name="Grigoriev I.V."/>
            <person name="Hibbett D.S."/>
            <person name="Martin F."/>
            <person name="Nordberg H.P."/>
            <person name="Cantor M.N."/>
            <person name="Hua S.X."/>
        </authorList>
    </citation>
    <scope>NUCLEOTIDE SEQUENCE [LARGE SCALE GENOMIC DNA]</scope>
    <source>
        <strain evidence="3 4">UH-Slu-Lm8-n1</strain>
    </source>
</reference>
<dbReference type="InParanoid" id="A0A0D0BF22"/>
<keyword evidence="1" id="KW-0732">Signal</keyword>
<feature type="signal peptide" evidence="1">
    <location>
        <begin position="1"/>
        <end position="18"/>
    </location>
</feature>
<dbReference type="Pfam" id="PF21671">
    <property type="entry name" value="CPL1-like"/>
    <property type="match status" value="1"/>
</dbReference>
<keyword evidence="4" id="KW-1185">Reference proteome</keyword>
<name>A0A0D0BF22_9AGAM</name>
<evidence type="ECO:0000313" key="4">
    <source>
        <dbReference type="Proteomes" id="UP000054485"/>
    </source>
</evidence>
<dbReference type="EMBL" id="KN835138">
    <property type="protein sequence ID" value="KIK48349.1"/>
    <property type="molecule type" value="Genomic_DNA"/>
</dbReference>
<dbReference type="HOGENOM" id="CLU_104755_0_0_1"/>
<evidence type="ECO:0000313" key="3">
    <source>
        <dbReference type="EMBL" id="KIK48349.1"/>
    </source>
</evidence>
<reference evidence="4" key="2">
    <citation type="submission" date="2015-01" db="EMBL/GenBank/DDBJ databases">
        <title>Evolutionary Origins and Diversification of the Mycorrhizal Mutualists.</title>
        <authorList>
            <consortium name="DOE Joint Genome Institute"/>
            <consortium name="Mycorrhizal Genomics Consortium"/>
            <person name="Kohler A."/>
            <person name="Kuo A."/>
            <person name="Nagy L.G."/>
            <person name="Floudas D."/>
            <person name="Copeland A."/>
            <person name="Barry K.W."/>
            <person name="Cichocki N."/>
            <person name="Veneault-Fourrey C."/>
            <person name="LaButti K."/>
            <person name="Lindquist E.A."/>
            <person name="Lipzen A."/>
            <person name="Lundell T."/>
            <person name="Morin E."/>
            <person name="Murat C."/>
            <person name="Riley R."/>
            <person name="Ohm R."/>
            <person name="Sun H."/>
            <person name="Tunlid A."/>
            <person name="Henrissat B."/>
            <person name="Grigoriev I.V."/>
            <person name="Hibbett D.S."/>
            <person name="Martin F."/>
        </authorList>
    </citation>
    <scope>NUCLEOTIDE SEQUENCE [LARGE SCALE GENOMIC DNA]</scope>
    <source>
        <strain evidence="4">UH-Slu-Lm8-n1</strain>
    </source>
</reference>